<evidence type="ECO:0000313" key="1">
    <source>
        <dbReference type="EMBL" id="SCC25415.1"/>
    </source>
</evidence>
<organism evidence="1 2">
    <name type="scientific">Bacillus wiedmannii</name>
    <dbReference type="NCBI Taxonomy" id="1890302"/>
    <lineage>
        <taxon>Bacteria</taxon>
        <taxon>Bacillati</taxon>
        <taxon>Bacillota</taxon>
        <taxon>Bacilli</taxon>
        <taxon>Bacillales</taxon>
        <taxon>Bacillaceae</taxon>
        <taxon>Bacillus</taxon>
        <taxon>Bacillus cereus group</taxon>
    </lineage>
</organism>
<accession>A0AB37YQZ0</accession>
<comment type="caution">
    <text evidence="1">The sequence shown here is derived from an EMBL/GenBank/DDBJ whole genome shotgun (WGS) entry which is preliminary data.</text>
</comment>
<evidence type="ECO:0000313" key="2">
    <source>
        <dbReference type="Proteomes" id="UP000195728"/>
    </source>
</evidence>
<sequence length="71" mass="8034">MDFHKMIVHISGGVHELLVAAAFVKELLLLKLAYTSDLSLFLYISDDYIVYAQLRADDAEIISPFTYNVIV</sequence>
<dbReference type="Proteomes" id="UP000195728">
    <property type="component" value="Unassembled WGS sequence"/>
</dbReference>
<proteinExistence type="predicted"/>
<gene>
    <name evidence="1" type="ORF">BC10311_02231</name>
</gene>
<reference evidence="1 2" key="1">
    <citation type="submission" date="2016-08" db="EMBL/GenBank/DDBJ databases">
        <authorList>
            <person name="Loux V."/>
            <person name="Rue O."/>
        </authorList>
    </citation>
    <scope>NUCLEOTIDE SEQUENCE [LARGE SCALE GENOMIC DNA]</scope>
    <source>
        <strain evidence="1 2">WSBC_10311</strain>
    </source>
</reference>
<dbReference type="EMBL" id="FMBG01000012">
    <property type="protein sequence ID" value="SCC25415.1"/>
    <property type="molecule type" value="Genomic_DNA"/>
</dbReference>
<protein>
    <submittedName>
        <fullName evidence="1">Uncharacterized protein</fullName>
    </submittedName>
</protein>
<dbReference type="AlphaFoldDB" id="A0AB37YQZ0"/>
<name>A0AB37YQZ0_9BACI</name>
<dbReference type="RefSeq" id="WP_255292820.1">
    <property type="nucleotide sequence ID" value="NZ_NUQI01000013.1"/>
</dbReference>